<reference evidence="2 3" key="1">
    <citation type="submission" date="2018-05" db="EMBL/GenBank/DDBJ databases">
        <title>Genomic Encyclopedia of Archaeal and Bacterial Type Strains, Phase II (KMG-II): from individual species to whole genera.</title>
        <authorList>
            <person name="Goeker M."/>
        </authorList>
    </citation>
    <scope>NUCLEOTIDE SEQUENCE [LARGE SCALE GENOMIC DNA]</scope>
    <source>
        <strain evidence="2 3">DSM 45184</strain>
    </source>
</reference>
<gene>
    <name evidence="2" type="ORF">BC793_102487</name>
</gene>
<keyword evidence="3" id="KW-1185">Reference proteome</keyword>
<evidence type="ECO:0000313" key="2">
    <source>
        <dbReference type="EMBL" id="PWK51458.1"/>
    </source>
</evidence>
<name>A0A316FRS0_9ACTN</name>
<keyword evidence="1" id="KW-1133">Transmembrane helix</keyword>
<organism evidence="2 3">
    <name type="scientific">Actinoplanes xinjiangensis</name>
    <dbReference type="NCBI Taxonomy" id="512350"/>
    <lineage>
        <taxon>Bacteria</taxon>
        <taxon>Bacillati</taxon>
        <taxon>Actinomycetota</taxon>
        <taxon>Actinomycetes</taxon>
        <taxon>Micromonosporales</taxon>
        <taxon>Micromonosporaceae</taxon>
        <taxon>Actinoplanes</taxon>
    </lineage>
</organism>
<proteinExistence type="predicted"/>
<protein>
    <recommendedName>
        <fullName evidence="4">YcxB-like protein</fullName>
    </recommendedName>
</protein>
<dbReference type="AlphaFoldDB" id="A0A316FRS0"/>
<feature type="transmembrane region" description="Helical" evidence="1">
    <location>
        <begin position="44"/>
        <end position="62"/>
    </location>
</feature>
<feature type="transmembrane region" description="Helical" evidence="1">
    <location>
        <begin position="68"/>
        <end position="90"/>
    </location>
</feature>
<sequence>MPAPSQARARSYDPSVHIEFTHARTRPYFRRILAAGAKRKAQPYAVAAGAVASVAGFVAVGGEFSRNALLLAVPLLVLALVPLAIAGRLWRREITVPDARLAPHTWTLTGAGYSSRAAGPPTDIAWPEFVSFRATDDAYVLRHRAGGIYDVPREPLSTDQDTELAAFLRAAP</sequence>
<comment type="caution">
    <text evidence="2">The sequence shown here is derived from an EMBL/GenBank/DDBJ whole genome shotgun (WGS) entry which is preliminary data.</text>
</comment>
<accession>A0A316FRS0</accession>
<evidence type="ECO:0000256" key="1">
    <source>
        <dbReference type="SAM" id="Phobius"/>
    </source>
</evidence>
<keyword evidence="1" id="KW-0472">Membrane</keyword>
<evidence type="ECO:0008006" key="4">
    <source>
        <dbReference type="Google" id="ProtNLM"/>
    </source>
</evidence>
<dbReference type="Proteomes" id="UP000245697">
    <property type="component" value="Unassembled WGS sequence"/>
</dbReference>
<dbReference type="EMBL" id="QGGR01000002">
    <property type="protein sequence ID" value="PWK51458.1"/>
    <property type="molecule type" value="Genomic_DNA"/>
</dbReference>
<keyword evidence="1" id="KW-0812">Transmembrane</keyword>
<evidence type="ECO:0000313" key="3">
    <source>
        <dbReference type="Proteomes" id="UP000245697"/>
    </source>
</evidence>